<dbReference type="AlphaFoldDB" id="A0AA48HXR1"/>
<reference evidence="3" key="1">
    <citation type="journal article" date="2023" name="ISME J.">
        <title>Emergence of putative energy parasites within Clostridia revealed by genome analysis of a novel endosymbiotic clade.</title>
        <authorList>
            <person name="Takahashi K."/>
            <person name="Kuwahara H."/>
            <person name="Horikawa Y."/>
            <person name="Izawa K."/>
            <person name="Kato D."/>
            <person name="Inagaki T."/>
            <person name="Yuki M."/>
            <person name="Ohkuma M."/>
            <person name="Hongoh Y."/>
        </authorList>
    </citation>
    <scope>NUCLEOTIDE SEQUENCE</scope>
    <source>
        <strain evidence="3">CfP3-15</strain>
    </source>
</reference>
<accession>A0AA48HXR1</accession>
<keyword evidence="1" id="KW-1133">Transmembrane helix</keyword>
<keyword evidence="1" id="KW-0472">Membrane</keyword>
<gene>
    <name evidence="3" type="ORF">CfP315_0129</name>
</gene>
<keyword evidence="2" id="KW-0732">Signal</keyword>
<organism evidence="3">
    <name type="scientific">Candidatus Improbicoccus pseudotrichonymphae</name>
    <dbReference type="NCBI Taxonomy" id="3033792"/>
    <lineage>
        <taxon>Bacteria</taxon>
        <taxon>Bacillati</taxon>
        <taxon>Bacillota</taxon>
        <taxon>Clostridia</taxon>
        <taxon>Candidatus Improbicoccus</taxon>
    </lineage>
</organism>
<evidence type="ECO:0000256" key="2">
    <source>
        <dbReference type="SAM" id="SignalP"/>
    </source>
</evidence>
<feature type="chain" id="PRO_5041272788" evidence="2">
    <location>
        <begin position="24"/>
        <end position="179"/>
    </location>
</feature>
<dbReference type="Proteomes" id="UP001337580">
    <property type="component" value="Chromosome"/>
</dbReference>
<name>A0AA48HXR1_9FIRM</name>
<dbReference type="KEGG" id="ips:CfP315_0129"/>
<dbReference type="EMBL" id="AP027924">
    <property type="protein sequence ID" value="BED91626.1"/>
    <property type="molecule type" value="Genomic_DNA"/>
</dbReference>
<feature type="signal peptide" evidence="2">
    <location>
        <begin position="1"/>
        <end position="23"/>
    </location>
</feature>
<feature type="transmembrane region" description="Helical" evidence="1">
    <location>
        <begin position="159"/>
        <end position="178"/>
    </location>
</feature>
<protein>
    <submittedName>
        <fullName evidence="3">Uncharacterized protein</fullName>
    </submittedName>
</protein>
<sequence>MLANIKRTISSVLVVVISFPVGCAIDGANQVKRVNVVTGADSTTVVSNDPKTCVTTNVTGADSTTVVSNDPKTCVTTTNVTGADSTTVVSNDPKTCVTTNTGIDNVVGSQDPTKIQRVSLAENINNSLNEIRKVKGKVDDISVALFAIARTLINISEILAFWTVIKILSCFFGAIRCFK</sequence>
<proteinExistence type="predicted"/>
<keyword evidence="1" id="KW-0812">Transmembrane</keyword>
<evidence type="ECO:0000313" key="3">
    <source>
        <dbReference type="EMBL" id="BED91626.1"/>
    </source>
</evidence>
<evidence type="ECO:0000256" key="1">
    <source>
        <dbReference type="SAM" id="Phobius"/>
    </source>
</evidence>